<dbReference type="PATRIC" id="fig|242163.4.peg.1482"/>
<comment type="caution">
    <text evidence="2">The sequence shown here is derived from an EMBL/GenBank/DDBJ whole genome shotgun (WGS) entry which is preliminary data.</text>
</comment>
<name>A0A0L0MA50_9BURK</name>
<dbReference type="InterPro" id="IPR018392">
    <property type="entry name" value="LysM"/>
</dbReference>
<protein>
    <recommendedName>
        <fullName evidence="1">LysM domain-containing protein</fullName>
    </recommendedName>
</protein>
<dbReference type="EMBL" id="LFJJ01000145">
    <property type="protein sequence ID" value="KND59258.1"/>
    <property type="molecule type" value="Genomic_DNA"/>
</dbReference>
<proteinExistence type="predicted"/>
<gene>
    <name evidence="2" type="ORF">BVER_01121</name>
</gene>
<dbReference type="CDD" id="cd00118">
    <property type="entry name" value="LysM"/>
    <property type="match status" value="1"/>
</dbReference>
<dbReference type="Proteomes" id="UP000036959">
    <property type="component" value="Unassembled WGS sequence"/>
</dbReference>
<dbReference type="AlphaFoldDB" id="A0A0L0MA50"/>
<evidence type="ECO:0000259" key="1">
    <source>
        <dbReference type="SMART" id="SM00257"/>
    </source>
</evidence>
<accession>A0A0L0MA50</accession>
<feature type="domain" description="LysM" evidence="1">
    <location>
        <begin position="101"/>
        <end position="143"/>
    </location>
</feature>
<organism evidence="2 3">
    <name type="scientific">Candidatus Burkholderia verschuerenii</name>
    <dbReference type="NCBI Taxonomy" id="242163"/>
    <lineage>
        <taxon>Bacteria</taxon>
        <taxon>Pseudomonadati</taxon>
        <taxon>Pseudomonadota</taxon>
        <taxon>Betaproteobacteria</taxon>
        <taxon>Burkholderiales</taxon>
        <taxon>Burkholderiaceae</taxon>
        <taxon>Burkholderia</taxon>
    </lineage>
</organism>
<evidence type="ECO:0000313" key="2">
    <source>
        <dbReference type="EMBL" id="KND59258.1"/>
    </source>
</evidence>
<dbReference type="Gene3D" id="3.10.350.10">
    <property type="entry name" value="LysM domain"/>
    <property type="match status" value="1"/>
</dbReference>
<evidence type="ECO:0000313" key="3">
    <source>
        <dbReference type="Proteomes" id="UP000036959"/>
    </source>
</evidence>
<sequence length="191" mass="21269">MSLDWKLIKAMIWVETGADSPEWRSKPMQIGVPGDPGLSSLLSGHEGGDLIISPGWTGRLTPVTIRTIPAYNIRAGVGYLLTRMADFEYRSTVDARSVEYDVTVKLGDSLERIAKDQKSTVDILKRLNPSIGHLRSGQTIRCRKGAIRKVITGWRHISTDSIARRYNGGGDPYYAQKLDYALSLIRAESHR</sequence>
<dbReference type="SMART" id="SM00257">
    <property type="entry name" value="LysM"/>
    <property type="match status" value="1"/>
</dbReference>
<keyword evidence="3" id="KW-1185">Reference proteome</keyword>
<reference evidence="3" key="1">
    <citation type="submission" date="2015-06" db="EMBL/GenBank/DDBJ databases">
        <title>Comparative genomics of Burkholderia leaf nodule symbionts.</title>
        <authorList>
            <person name="Carlier A."/>
            <person name="Eberl L."/>
            <person name="Pinto-Carbo M."/>
        </authorList>
    </citation>
    <scope>NUCLEOTIDE SEQUENCE [LARGE SCALE GENOMIC DNA]</scope>
    <source>
        <strain evidence="3">UZHbot4</strain>
    </source>
</reference>
<dbReference type="InterPro" id="IPR036779">
    <property type="entry name" value="LysM_dom_sf"/>
</dbReference>
<dbReference type="Pfam" id="PF01476">
    <property type="entry name" value="LysM"/>
    <property type="match status" value="1"/>
</dbReference>